<feature type="compositionally biased region" description="Pro residues" evidence="1">
    <location>
        <begin position="327"/>
        <end position="345"/>
    </location>
</feature>
<feature type="region of interest" description="Disordered" evidence="1">
    <location>
        <begin position="451"/>
        <end position="487"/>
    </location>
</feature>
<evidence type="ECO:0000313" key="2">
    <source>
        <dbReference type="EMBL" id="MEC4174896.1"/>
    </source>
</evidence>
<name>A0ABU6IER1_9ACTN</name>
<evidence type="ECO:0000256" key="1">
    <source>
        <dbReference type="SAM" id="MobiDB-lite"/>
    </source>
</evidence>
<evidence type="ECO:0000313" key="3">
    <source>
        <dbReference type="Proteomes" id="UP001349994"/>
    </source>
</evidence>
<dbReference type="EMBL" id="JAYMFF010000002">
    <property type="protein sequence ID" value="MEC4174896.1"/>
    <property type="molecule type" value="Genomic_DNA"/>
</dbReference>
<evidence type="ECO:0008006" key="4">
    <source>
        <dbReference type="Google" id="ProtNLM"/>
    </source>
</evidence>
<dbReference type="Proteomes" id="UP001349994">
    <property type="component" value="Unassembled WGS sequence"/>
</dbReference>
<accession>A0ABU6IER1</accession>
<dbReference type="RefSeq" id="WP_338208339.1">
    <property type="nucleotide sequence ID" value="NZ_JAYMFF010000002.1"/>
</dbReference>
<gene>
    <name evidence="2" type="ORF">VIN30_00325</name>
</gene>
<reference evidence="2 3" key="1">
    <citation type="submission" date="2024-01" db="EMBL/GenBank/DDBJ databases">
        <title>novel species in genus Adlercreutzia.</title>
        <authorList>
            <person name="Liu X."/>
        </authorList>
    </citation>
    <scope>NUCLEOTIDE SEQUENCE [LARGE SCALE GENOMIC DNA]</scope>
    <source>
        <strain evidence="2 3">R7</strain>
    </source>
</reference>
<proteinExistence type="predicted"/>
<comment type="caution">
    <text evidence="2">The sequence shown here is derived from an EMBL/GenBank/DDBJ whole genome shotgun (WGS) entry which is preliminary data.</text>
</comment>
<feature type="region of interest" description="Disordered" evidence="1">
    <location>
        <begin position="303"/>
        <end position="351"/>
    </location>
</feature>
<organism evidence="2 3">
    <name type="scientific">Adlercreutzia wanghongyangiae</name>
    <dbReference type="NCBI Taxonomy" id="3111451"/>
    <lineage>
        <taxon>Bacteria</taxon>
        <taxon>Bacillati</taxon>
        <taxon>Actinomycetota</taxon>
        <taxon>Coriobacteriia</taxon>
        <taxon>Eggerthellales</taxon>
        <taxon>Eggerthellaceae</taxon>
        <taxon>Adlercreutzia</taxon>
    </lineage>
</organism>
<protein>
    <recommendedName>
        <fullName evidence="4">Prealbumin-like fold domain-containing protein</fullName>
    </recommendedName>
</protein>
<keyword evidence="3" id="KW-1185">Reference proteome</keyword>
<sequence length="548" mass="56539">MYRTDGTLIGSNDYVAPGTTVRVEAVLQNTNASAGSEEFPLHLKLLGATHSKYPTSGMTVSGDVAASAGQAVTLKGTTENKVTFNAKIDGPAGTAASIGLQLVDDSFGGTYEAGAKLLNEHPLVPGDGTGPGTPGSDWHYTRLPAANENGWNRSPVTVTFYPGDFDRMELTPSEDAGATLTAADPAWTRAGDTAGLSLSAQARKDSTGVLSTQRAGTVKLDQTAPRLSLDPALRTLTADDSAEVASGIWRLHRTGPSGAVGTGAQAGVYKPFDLTDGDGESVQTVANVPNGWYVAEDAAGNLSAPVKVSTTEPPSVERPDPGDPDGPEPAGPPYDPGSDPVPPPTFTEDDGGLRHALIEESVSEMIDPASPPFGGLLEKSEASAMMDYRYAATSAAAPVSVSDELLDAAGNAIASFDTKAPGECLIRRVITDSQGNTTTILLHYSTTRDSCPVIRPLQPKDPSDPSGPKEPGDPLEPTGSVTKNPDGTQSVEVACEVTEAVCHGTMDGPGAEALLRRHFLPTDVDGGSGVTVTVQSMKNASGGGYLRD</sequence>